<evidence type="ECO:0000313" key="3">
    <source>
        <dbReference type="EMBL" id="MDQ4626714.1"/>
    </source>
</evidence>
<gene>
    <name evidence="3" type="ORF">RB624_12530</name>
</gene>
<comment type="caution">
    <text evidence="3">The sequence shown here is derived from an EMBL/GenBank/DDBJ whole genome shotgun (WGS) entry which is preliminary data.</text>
</comment>
<evidence type="ECO:0000259" key="2">
    <source>
        <dbReference type="PROSITE" id="PS50994"/>
    </source>
</evidence>
<dbReference type="PANTHER" id="PTHR35004:SF6">
    <property type="entry name" value="TRANSPOSASE"/>
    <property type="match status" value="1"/>
</dbReference>
<dbReference type="InterPro" id="IPR036397">
    <property type="entry name" value="RNaseH_sf"/>
</dbReference>
<proteinExistence type="predicted"/>
<feature type="region of interest" description="Disordered" evidence="1">
    <location>
        <begin position="578"/>
        <end position="624"/>
    </location>
</feature>
<dbReference type="EMBL" id="JAVFKP010000002">
    <property type="protein sequence ID" value="MDQ4626714.1"/>
    <property type="molecule type" value="Genomic_DNA"/>
</dbReference>
<dbReference type="Gene3D" id="3.30.420.10">
    <property type="entry name" value="Ribonuclease H-like superfamily/Ribonuclease H"/>
    <property type="match status" value="1"/>
</dbReference>
<dbReference type="SUPFAM" id="SSF53098">
    <property type="entry name" value="Ribonuclease H-like"/>
    <property type="match status" value="1"/>
</dbReference>
<evidence type="ECO:0000256" key="1">
    <source>
        <dbReference type="SAM" id="MobiDB-lite"/>
    </source>
</evidence>
<protein>
    <submittedName>
        <fullName evidence="3">DDE-type integrase/transposase/recombinase</fullName>
    </submittedName>
</protein>
<keyword evidence="4" id="KW-1185">Reference proteome</keyword>
<dbReference type="InterPro" id="IPR001584">
    <property type="entry name" value="Integrase_cat-core"/>
</dbReference>
<reference evidence="3 4" key="1">
    <citation type="submission" date="2023-08" db="EMBL/GenBank/DDBJ databases">
        <title>Draft genome sequence of Janthinobacterium lividum.</title>
        <authorList>
            <person name="Chun B.H."/>
            <person name="Lee Y."/>
        </authorList>
    </citation>
    <scope>NUCLEOTIDE SEQUENCE [LARGE SCALE GENOMIC DNA]</scope>
    <source>
        <strain evidence="3 4">AMJK</strain>
    </source>
</reference>
<feature type="compositionally biased region" description="Polar residues" evidence="1">
    <location>
        <begin position="601"/>
        <end position="618"/>
    </location>
</feature>
<name>A0ABU0XT69_9BURK</name>
<dbReference type="InterPro" id="IPR012337">
    <property type="entry name" value="RNaseH-like_sf"/>
</dbReference>
<organism evidence="3 4">
    <name type="scientific">Janthinobacterium lividum</name>
    <dbReference type="NCBI Taxonomy" id="29581"/>
    <lineage>
        <taxon>Bacteria</taxon>
        <taxon>Pseudomonadati</taxon>
        <taxon>Pseudomonadota</taxon>
        <taxon>Betaproteobacteria</taxon>
        <taxon>Burkholderiales</taxon>
        <taxon>Oxalobacteraceae</taxon>
        <taxon>Janthinobacterium</taxon>
    </lineage>
</organism>
<dbReference type="RefSeq" id="WP_307779265.1">
    <property type="nucleotide sequence ID" value="NZ_JAVFKP010000002.1"/>
</dbReference>
<dbReference type="Proteomes" id="UP001237592">
    <property type="component" value="Unassembled WGS sequence"/>
</dbReference>
<feature type="domain" description="Integrase catalytic" evidence="2">
    <location>
        <begin position="238"/>
        <end position="427"/>
    </location>
</feature>
<dbReference type="PROSITE" id="PS50994">
    <property type="entry name" value="INTEGRASE"/>
    <property type="match status" value="1"/>
</dbReference>
<evidence type="ECO:0000313" key="4">
    <source>
        <dbReference type="Proteomes" id="UP001237592"/>
    </source>
</evidence>
<accession>A0ABU0XT69</accession>
<dbReference type="PANTHER" id="PTHR35004">
    <property type="entry name" value="TRANSPOSASE RV3428C-RELATED"/>
    <property type="match status" value="1"/>
</dbReference>
<sequence length="634" mass="70002">MKSVVESKLGTRFSIHGAKFEISFIADGTVRYSSSAGGQVHRMPYAKFLDLQIQGSLDVSDATNAVINTYSSHASIIKYRYIEAAIRTLPHPTARAPLAEVIRTVCADLSDAKPPSVRTVSYWIANFKQRKEESLPPRYSRRGNRTIRFAVEVEQLISEAIEEQFLRRERGGGDAVHSQVIGRAAQLGLCDSHASKVALPSIRTIQRRIKQLDPHTVACAQLGPLAASKIARAAGRTIEARNCLSIVQMDTHKVDVLVVDPDTGDVLGRPFLTTVLDVHTRSIVGTYISMYDPSATTALAALKDMLVRYGIPSLVIPDNGVEFANSAFILVCGTLKITISPAQSRDPNGKAHVESFFRTLTNALIQSLAGTTFSSPAARGDYDSSRNARFTIQQVKSFVDEWINEVYHKTVHSRTLRAPAIAWEEKASVMSPMKLTAAEVDILARRPYERTIHGGRVQFEGLHYFSHALIGLEAQGNSKITILIDELNLQTVFFENPSLRGEYLMAESTDPDYTDDLTLFAHLEAMKIKKALSDADRKRFGTNANRIARWTLMSRIQHESEAAKKWLRKLTNGVGRKLRKTDAKSAGSECSELERVEQIDSPKSTLAPQPSSAPQSTAKAGWNVIPTIKSLDTE</sequence>